<reference evidence="2 3" key="1">
    <citation type="submission" date="2021-01" db="EMBL/GenBank/DDBJ databases">
        <title>Genomic Encyclopedia of Type Strains, Phase IV (KMG-IV): sequencing the most valuable type-strain genomes for metagenomic binning, comparative biology and taxonomic classification.</title>
        <authorList>
            <person name="Goeker M."/>
        </authorList>
    </citation>
    <scope>NUCLEOTIDE SEQUENCE [LARGE SCALE GENOMIC DNA]</scope>
    <source>
        <strain evidence="2 3">DSM 25879</strain>
    </source>
</reference>
<dbReference type="Proteomes" id="UP000737402">
    <property type="component" value="Unassembled WGS sequence"/>
</dbReference>
<protein>
    <recommendedName>
        <fullName evidence="1">DUF7852 domain-containing protein</fullName>
    </recommendedName>
</protein>
<accession>A0ABS2P5C5</accession>
<comment type="caution">
    <text evidence="2">The sequence shown here is derived from an EMBL/GenBank/DDBJ whole genome shotgun (WGS) entry which is preliminary data.</text>
</comment>
<name>A0ABS2P5C5_9BACI</name>
<dbReference type="InterPro" id="IPR054845">
    <property type="entry name" value="Exosporium_prot_C"/>
</dbReference>
<evidence type="ECO:0000259" key="1">
    <source>
        <dbReference type="Pfam" id="PF25250"/>
    </source>
</evidence>
<dbReference type="NCBIfam" id="NF045794">
    <property type="entry name" value="CsxC_fam"/>
    <property type="match status" value="1"/>
</dbReference>
<feature type="domain" description="DUF7852" evidence="1">
    <location>
        <begin position="8"/>
        <end position="118"/>
    </location>
</feature>
<evidence type="ECO:0000313" key="3">
    <source>
        <dbReference type="Proteomes" id="UP000737402"/>
    </source>
</evidence>
<dbReference type="Pfam" id="PF25250">
    <property type="entry name" value="DUF7852"/>
    <property type="match status" value="1"/>
</dbReference>
<keyword evidence="3" id="KW-1185">Reference proteome</keyword>
<dbReference type="InterPro" id="IPR057174">
    <property type="entry name" value="DUF7852"/>
</dbReference>
<organism evidence="2 3">
    <name type="scientific">Sutcliffiella tianshenii</name>
    <dbReference type="NCBI Taxonomy" id="1463404"/>
    <lineage>
        <taxon>Bacteria</taxon>
        <taxon>Bacillati</taxon>
        <taxon>Bacillota</taxon>
        <taxon>Bacilli</taxon>
        <taxon>Bacillales</taxon>
        <taxon>Bacillaceae</taxon>
        <taxon>Sutcliffiella</taxon>
    </lineage>
</organism>
<evidence type="ECO:0000313" key="2">
    <source>
        <dbReference type="EMBL" id="MBM7622084.1"/>
    </source>
</evidence>
<gene>
    <name evidence="2" type="ORF">JOC95_003994</name>
</gene>
<proteinExistence type="predicted"/>
<dbReference type="EMBL" id="JAFBED010000013">
    <property type="protein sequence ID" value="MBM7622084.1"/>
    <property type="molecule type" value="Genomic_DNA"/>
</dbReference>
<dbReference type="RefSeq" id="WP_204419342.1">
    <property type="nucleotide sequence ID" value="NZ_JAFBED010000013.1"/>
</dbReference>
<sequence length="267" mass="29904">MNKDKNCVEVDVSATIGQCESVDIDPQTTPGDSNNEVVMRVPVTIAERRVNTSLVANIKFPHPVLEIKDIKKSIQIVQCRLLLPGISPEAAAADGFFQNLDLKLFLKGFVRKNITYATPCPHSKGDSCISSEIKSLTAKIPFECVTTIPAGEFTSPPQLPLFNSRNEFDFFRAQDLGPGYPEKEKFLSSDISQFHQVSNQYYNNYTFCELLASNIIEWDEAIDRTPLSGNAPFQEGTFQEVVEKMFLTFDIKVLQHQQVRVAVIPPQ</sequence>